<protein>
    <submittedName>
        <fullName evidence="3">Uncharacterized protein</fullName>
    </submittedName>
</protein>
<accession>A0A507DTC8</accession>
<feature type="compositionally biased region" description="Low complexity" evidence="1">
    <location>
        <begin position="1"/>
        <end position="10"/>
    </location>
</feature>
<feature type="region of interest" description="Disordered" evidence="1">
    <location>
        <begin position="117"/>
        <end position="137"/>
    </location>
</feature>
<sequence length="426" mass="46721">MVPQRGQRGALRGRGGGGGSGAGRGGGGLAPPSAAATRGGAEGRLRPPRRDGRQHLTPSPNQSVMDMVPGGMSRPLHNSNSEAIDYFSAHSLIVHKQPSPSPSPQPLYKITATTNNTLTNAGRYPPPPATARTRRRGSSFLRRPSFLRGTSFQSLRRVPVGIKTKVDYARLFFYLSLFLLPYILALITLLAFPMYSAPSVTSARTDPARMEWTFGFFKYCYKVIDDGSNSKMDPLVGYPQTEQCQSYTELCSGTGAVRFWTKFDPAPGTPDRTVFCGTKFRAAVGLEIAAVAAGAVAVLSFLDNVLVWMNVSLWYHPSRHASTSVRTVRKLFKDLILLCVALHMLLQFAAVVLIFQIQNGGQVRWPTNLQFHYGMWLAGISWIADVLFLILFSCLNKLTFFAVPVYEDGEEATGSVASRFMANNHF</sequence>
<feature type="transmembrane region" description="Helical" evidence="2">
    <location>
        <begin position="288"/>
        <end position="315"/>
    </location>
</feature>
<organism evidence="3 4">
    <name type="scientific">Powellomyces hirtus</name>
    <dbReference type="NCBI Taxonomy" id="109895"/>
    <lineage>
        <taxon>Eukaryota</taxon>
        <taxon>Fungi</taxon>
        <taxon>Fungi incertae sedis</taxon>
        <taxon>Chytridiomycota</taxon>
        <taxon>Chytridiomycota incertae sedis</taxon>
        <taxon>Chytridiomycetes</taxon>
        <taxon>Spizellomycetales</taxon>
        <taxon>Powellomycetaceae</taxon>
        <taxon>Powellomyces</taxon>
    </lineage>
</organism>
<feature type="transmembrane region" description="Helical" evidence="2">
    <location>
        <begin position="171"/>
        <end position="192"/>
    </location>
</feature>
<evidence type="ECO:0000256" key="2">
    <source>
        <dbReference type="SAM" id="Phobius"/>
    </source>
</evidence>
<feature type="region of interest" description="Disordered" evidence="1">
    <location>
        <begin position="1"/>
        <end position="74"/>
    </location>
</feature>
<dbReference type="EMBL" id="QEAQ01000169">
    <property type="protein sequence ID" value="TPX54130.1"/>
    <property type="molecule type" value="Genomic_DNA"/>
</dbReference>
<dbReference type="Proteomes" id="UP000318582">
    <property type="component" value="Unassembled WGS sequence"/>
</dbReference>
<keyword evidence="2" id="KW-1133">Transmembrane helix</keyword>
<evidence type="ECO:0000313" key="4">
    <source>
        <dbReference type="Proteomes" id="UP000318582"/>
    </source>
</evidence>
<evidence type="ECO:0000313" key="3">
    <source>
        <dbReference type="EMBL" id="TPX54130.1"/>
    </source>
</evidence>
<gene>
    <name evidence="3" type="ORF">PhCBS80983_g06034</name>
</gene>
<feature type="compositionally biased region" description="Basic and acidic residues" evidence="1">
    <location>
        <begin position="41"/>
        <end position="54"/>
    </location>
</feature>
<keyword evidence="2" id="KW-0472">Membrane</keyword>
<proteinExistence type="predicted"/>
<keyword evidence="4" id="KW-1185">Reference proteome</keyword>
<keyword evidence="2" id="KW-0812">Transmembrane</keyword>
<reference evidence="3 4" key="1">
    <citation type="journal article" date="2019" name="Sci. Rep.">
        <title>Comparative genomics of chytrid fungi reveal insights into the obligate biotrophic and pathogenic lifestyle of Synchytrium endobioticum.</title>
        <authorList>
            <person name="van de Vossenberg B.T.L.H."/>
            <person name="Warris S."/>
            <person name="Nguyen H.D.T."/>
            <person name="van Gent-Pelzer M.P.E."/>
            <person name="Joly D.L."/>
            <person name="van de Geest H.C."/>
            <person name="Bonants P.J.M."/>
            <person name="Smith D.S."/>
            <person name="Levesque C.A."/>
            <person name="van der Lee T.A.J."/>
        </authorList>
    </citation>
    <scope>NUCLEOTIDE SEQUENCE [LARGE SCALE GENOMIC DNA]</scope>
    <source>
        <strain evidence="3 4">CBS 809.83</strain>
    </source>
</reference>
<name>A0A507DTC8_9FUNG</name>
<comment type="caution">
    <text evidence="3">The sequence shown here is derived from an EMBL/GenBank/DDBJ whole genome shotgun (WGS) entry which is preliminary data.</text>
</comment>
<dbReference type="AlphaFoldDB" id="A0A507DTC8"/>
<feature type="transmembrane region" description="Helical" evidence="2">
    <location>
        <begin position="335"/>
        <end position="355"/>
    </location>
</feature>
<evidence type="ECO:0000256" key="1">
    <source>
        <dbReference type="SAM" id="MobiDB-lite"/>
    </source>
</evidence>
<feature type="transmembrane region" description="Helical" evidence="2">
    <location>
        <begin position="375"/>
        <end position="395"/>
    </location>
</feature>
<feature type="compositionally biased region" description="Gly residues" evidence="1">
    <location>
        <begin position="12"/>
        <end position="29"/>
    </location>
</feature>